<feature type="region of interest" description="Disordered" evidence="1">
    <location>
        <begin position="1"/>
        <end position="23"/>
    </location>
</feature>
<evidence type="ECO:0000313" key="2">
    <source>
        <dbReference type="EMBL" id="KAJ8318056.1"/>
    </source>
</evidence>
<evidence type="ECO:0000313" key="3">
    <source>
        <dbReference type="Proteomes" id="UP001217089"/>
    </source>
</evidence>
<keyword evidence="3" id="KW-1185">Reference proteome</keyword>
<dbReference type="Proteomes" id="UP001217089">
    <property type="component" value="Unassembled WGS sequence"/>
</dbReference>
<organism evidence="2 3">
    <name type="scientific">Tegillarca granosa</name>
    <name type="common">Malaysian cockle</name>
    <name type="synonym">Anadara granosa</name>
    <dbReference type="NCBI Taxonomy" id="220873"/>
    <lineage>
        <taxon>Eukaryota</taxon>
        <taxon>Metazoa</taxon>
        <taxon>Spiralia</taxon>
        <taxon>Lophotrochozoa</taxon>
        <taxon>Mollusca</taxon>
        <taxon>Bivalvia</taxon>
        <taxon>Autobranchia</taxon>
        <taxon>Pteriomorphia</taxon>
        <taxon>Arcoida</taxon>
        <taxon>Arcoidea</taxon>
        <taxon>Arcidae</taxon>
        <taxon>Tegillarca</taxon>
    </lineage>
</organism>
<name>A0ABQ9FPH3_TEGGR</name>
<comment type="caution">
    <text evidence="2">The sequence shown here is derived from an EMBL/GenBank/DDBJ whole genome shotgun (WGS) entry which is preliminary data.</text>
</comment>
<protein>
    <submittedName>
        <fullName evidence="2">Uncharacterized protein</fullName>
    </submittedName>
</protein>
<gene>
    <name evidence="2" type="ORF">KUTeg_003147</name>
</gene>
<dbReference type="PANTHER" id="PTHR35558">
    <property type="entry name" value="SGNH_HYDRO DOMAIN-CONTAINING PROTEIN"/>
    <property type="match status" value="1"/>
</dbReference>
<evidence type="ECO:0000256" key="1">
    <source>
        <dbReference type="SAM" id="MobiDB-lite"/>
    </source>
</evidence>
<accession>A0ABQ9FPH3</accession>
<sequence>MHVSAKKCQDRVPRRRRAQAVHPAARCLRPRALPNLNDVPVQTDVPNGNPSTITDEITTAVLDKIQQHRDSFQSEQQLQQQILPIVSTAYPHSITGILKYIHTIRLGASRSSGDSWKTYDIQFRLRKFKNPEMSWAVVDQELWLLYMSYQHNSTITKPVSASFNKSYDYNYKAFCSKKPCTYSHLCIRCSQTHPHLKCKSFLNSDINPRFGQQTRQRLPAAASGSSDGIKSDLVKRAETPIRPDVLENLIRFYPNQSDANLLVDGFTNGFKLNYHGPHVATDCQNLRSVFFMLMKKTILPSEVLVFLG</sequence>
<proteinExistence type="predicted"/>
<dbReference type="EMBL" id="JARBDR010000214">
    <property type="protein sequence ID" value="KAJ8318056.1"/>
    <property type="molecule type" value="Genomic_DNA"/>
</dbReference>
<dbReference type="PANTHER" id="PTHR35558:SF1">
    <property type="entry name" value="ENDONUCLEASE_EXONUCLEASE_PHOSPHATASE DOMAIN-CONTAINING PROTEIN"/>
    <property type="match status" value="1"/>
</dbReference>
<reference evidence="2 3" key="1">
    <citation type="submission" date="2022-12" db="EMBL/GenBank/DDBJ databases">
        <title>Chromosome-level genome of Tegillarca granosa.</title>
        <authorList>
            <person name="Kim J."/>
        </authorList>
    </citation>
    <scope>NUCLEOTIDE SEQUENCE [LARGE SCALE GENOMIC DNA]</scope>
    <source>
        <strain evidence="2">Teg-2019</strain>
        <tissue evidence="2">Adductor muscle</tissue>
    </source>
</reference>